<evidence type="ECO:0000256" key="1">
    <source>
        <dbReference type="SAM" id="MobiDB-lite"/>
    </source>
</evidence>
<proteinExistence type="predicted"/>
<feature type="compositionally biased region" description="Basic residues" evidence="1">
    <location>
        <begin position="165"/>
        <end position="183"/>
    </location>
</feature>
<name>A0A6C0LNA0_9ZZZZ</name>
<protein>
    <submittedName>
        <fullName evidence="2">Uncharacterized protein</fullName>
    </submittedName>
</protein>
<evidence type="ECO:0000313" key="2">
    <source>
        <dbReference type="EMBL" id="QHU32037.1"/>
    </source>
</evidence>
<sequence length="183" mass="20856">MANNVDPAVQQLIETAETTDDPLSFLLENIVERYSPMHLVIIERLPAVYPIIEAALDRMIELGRGEEWMDYLLAKGIKIHGGINEYIAYFFGDEHPAQGINPIDRILLLPESQRKDLLTYSVTTELRKMLLSPAITAENRARVQAAINRLNPPGPVIAAAAAGGSRRRRRRRRQTRRRRSNRY</sequence>
<dbReference type="EMBL" id="MN740535">
    <property type="protein sequence ID" value="QHU32037.1"/>
    <property type="molecule type" value="Genomic_DNA"/>
</dbReference>
<feature type="region of interest" description="Disordered" evidence="1">
    <location>
        <begin position="157"/>
        <end position="183"/>
    </location>
</feature>
<organism evidence="2">
    <name type="scientific">viral metagenome</name>
    <dbReference type="NCBI Taxonomy" id="1070528"/>
    <lineage>
        <taxon>unclassified sequences</taxon>
        <taxon>metagenomes</taxon>
        <taxon>organismal metagenomes</taxon>
    </lineage>
</organism>
<accession>A0A6C0LNA0</accession>
<reference evidence="2" key="1">
    <citation type="journal article" date="2020" name="Nature">
        <title>Giant virus diversity and host interactions through global metagenomics.</title>
        <authorList>
            <person name="Schulz F."/>
            <person name="Roux S."/>
            <person name="Paez-Espino D."/>
            <person name="Jungbluth S."/>
            <person name="Walsh D.A."/>
            <person name="Denef V.J."/>
            <person name="McMahon K.D."/>
            <person name="Konstantinidis K.T."/>
            <person name="Eloe-Fadrosh E.A."/>
            <person name="Kyrpides N.C."/>
            <person name="Woyke T."/>
        </authorList>
    </citation>
    <scope>NUCLEOTIDE SEQUENCE</scope>
    <source>
        <strain evidence="2">GVMAG-M-3300027963-41</strain>
    </source>
</reference>
<dbReference type="AlphaFoldDB" id="A0A6C0LNA0"/>